<evidence type="ECO:0000256" key="4">
    <source>
        <dbReference type="ARBA" id="ARBA00023143"/>
    </source>
</evidence>
<dbReference type="InterPro" id="IPR037925">
    <property type="entry name" value="FlgE/F/G-like"/>
</dbReference>
<accession>A0A3B0V0X8</accession>
<keyword evidence="4" id="KW-0975">Bacterial flagellum</keyword>
<dbReference type="Pfam" id="PF00460">
    <property type="entry name" value="Flg_bb_rod"/>
    <property type="match status" value="1"/>
</dbReference>
<protein>
    <recommendedName>
        <fullName evidence="3">Flagellar hook protein FlgE</fullName>
    </recommendedName>
</protein>
<evidence type="ECO:0000256" key="1">
    <source>
        <dbReference type="ARBA" id="ARBA00004117"/>
    </source>
</evidence>
<dbReference type="GO" id="GO:0009425">
    <property type="term" value="C:bacterial-type flagellum basal body"/>
    <property type="evidence" value="ECO:0007669"/>
    <property type="project" value="UniProtKB-SubCell"/>
</dbReference>
<dbReference type="Gene3D" id="2.60.98.20">
    <property type="entry name" value="Flagellar hook protein FlgE"/>
    <property type="match status" value="1"/>
</dbReference>
<evidence type="ECO:0000256" key="3">
    <source>
        <dbReference type="ARBA" id="ARBA00019015"/>
    </source>
</evidence>
<dbReference type="InterPro" id="IPR001444">
    <property type="entry name" value="Flag_bb_rod_N"/>
</dbReference>
<evidence type="ECO:0000256" key="2">
    <source>
        <dbReference type="ARBA" id="ARBA00009677"/>
    </source>
</evidence>
<dbReference type="GO" id="GO:0071978">
    <property type="term" value="P:bacterial-type flagellum-dependent swarming motility"/>
    <property type="evidence" value="ECO:0007669"/>
    <property type="project" value="TreeGrafter"/>
</dbReference>
<dbReference type="GO" id="GO:0009424">
    <property type="term" value="C:bacterial-type flagellum hook"/>
    <property type="evidence" value="ECO:0007669"/>
    <property type="project" value="InterPro"/>
</dbReference>
<dbReference type="AlphaFoldDB" id="A0A3B0V0X8"/>
<feature type="domain" description="Flagellar hook protein FlgE D2" evidence="7">
    <location>
        <begin position="293"/>
        <end position="424"/>
    </location>
</feature>
<dbReference type="Pfam" id="PF22692">
    <property type="entry name" value="LlgE_F_G_D1"/>
    <property type="match status" value="1"/>
</dbReference>
<reference evidence="9" key="1">
    <citation type="submission" date="2018-06" db="EMBL/GenBank/DDBJ databases">
        <authorList>
            <person name="Zhirakovskaya E."/>
        </authorList>
    </citation>
    <scope>NUCLEOTIDE SEQUENCE</scope>
</reference>
<keyword evidence="9" id="KW-0969">Cilium</keyword>
<name>A0A3B0V0X8_9ZZZZ</name>
<comment type="similarity">
    <text evidence="2">Belongs to the flagella basal body rod proteins family.</text>
</comment>
<evidence type="ECO:0000259" key="8">
    <source>
        <dbReference type="Pfam" id="PF22692"/>
    </source>
</evidence>
<dbReference type="GO" id="GO:0005198">
    <property type="term" value="F:structural molecule activity"/>
    <property type="evidence" value="ECO:0007669"/>
    <property type="project" value="InterPro"/>
</dbReference>
<dbReference type="InterPro" id="IPR010930">
    <property type="entry name" value="Flg_bb/hook_C_dom"/>
</dbReference>
<dbReference type="SUPFAM" id="SSF117143">
    <property type="entry name" value="Flagellar hook protein flgE"/>
    <property type="match status" value="1"/>
</dbReference>
<dbReference type="PRINTS" id="PR01005">
    <property type="entry name" value="FLGHOOKAP1"/>
</dbReference>
<feature type="domain" description="Flagellar basal body rod protein N-terminal" evidence="5">
    <location>
        <begin position="5"/>
        <end position="35"/>
    </location>
</feature>
<dbReference type="GO" id="GO:0005829">
    <property type="term" value="C:cytosol"/>
    <property type="evidence" value="ECO:0007669"/>
    <property type="project" value="TreeGrafter"/>
</dbReference>
<dbReference type="PANTHER" id="PTHR30435:SF1">
    <property type="entry name" value="FLAGELLAR HOOK PROTEIN FLGE"/>
    <property type="match status" value="1"/>
</dbReference>
<evidence type="ECO:0000259" key="6">
    <source>
        <dbReference type="Pfam" id="PF06429"/>
    </source>
</evidence>
<dbReference type="InterPro" id="IPR020013">
    <property type="entry name" value="Flagellar_FlgE/F/G"/>
</dbReference>
<dbReference type="InterPro" id="IPR053967">
    <property type="entry name" value="LlgE_F_G-like_D1"/>
</dbReference>
<evidence type="ECO:0000259" key="5">
    <source>
        <dbReference type="Pfam" id="PF00460"/>
    </source>
</evidence>
<comment type="subcellular location">
    <subcellularLocation>
        <location evidence="1">Bacterial flagellum basal body</location>
    </subcellularLocation>
</comment>
<dbReference type="PROSITE" id="PS00588">
    <property type="entry name" value="FLAGELLA_BB_ROD"/>
    <property type="match status" value="1"/>
</dbReference>
<dbReference type="PANTHER" id="PTHR30435">
    <property type="entry name" value="FLAGELLAR PROTEIN"/>
    <property type="match status" value="1"/>
</dbReference>
<feature type="domain" description="Flagellar hook protein FlgE/F/G-like D1" evidence="8">
    <location>
        <begin position="83"/>
        <end position="139"/>
    </location>
</feature>
<dbReference type="Pfam" id="PF07559">
    <property type="entry name" value="FlgE_D2"/>
    <property type="match status" value="1"/>
</dbReference>
<dbReference type="InterPro" id="IPR037058">
    <property type="entry name" value="Falgellar_hook_FlgE_sf"/>
</dbReference>
<evidence type="ECO:0000313" key="9">
    <source>
        <dbReference type="EMBL" id="VAW34550.1"/>
    </source>
</evidence>
<gene>
    <name evidence="9" type="ORF">MNBD_DELTA02-783</name>
</gene>
<dbReference type="InterPro" id="IPR019776">
    <property type="entry name" value="Flagellar_basal_body_rod_CS"/>
</dbReference>
<sequence>MQTSLYTGISGLNANLSALSVIGNNVANINTNGFKSSRVLFEDVMSQSASGGSEIGLGVNLSSTQRIFSQGAFETTASGLDLAISGNGFFTLADDSGTFYSRAGAFRLDKDGYMVNPSDLKAQGYMANASGVLGNTIGDLQISNSAIAPSATTTVDTAANLNSNALVTGYVFTSANSDIYFNDGSNRTANLITDGGLTSGTAYTGAEVATAIKNAMEGTNGGADTYTVSYAAQTGLFTIANDTGNSNAITISWENSITTAEVLLGFDATTSGSIAAGSSDVSDNAGGDFTLASASDTSNFSVPMTVYDSLGNEHILTAYFRKDSLGSTGNVWDWYAVVDAADTTSGSTELQANGTLTFNTTGALFSDSSITYPTGGFDFVGGGAQNQTIDFDFGTSTSAGGTGKDGVTQYGTDSGVSALSQDGYTAGSLQRISVNSEGLIEGVFSNGRTRTLAQMILATFQSQEGLVGIGRTLYRSTVDSGPALLGNPGSSGKGLIQSSTLELANVDLASEFISMITSQRGFQANSRIITTTDDILAELVNLKR</sequence>
<keyword evidence="9" id="KW-0282">Flagellum</keyword>
<organism evidence="9">
    <name type="scientific">hydrothermal vent metagenome</name>
    <dbReference type="NCBI Taxonomy" id="652676"/>
    <lineage>
        <taxon>unclassified sequences</taxon>
        <taxon>metagenomes</taxon>
        <taxon>ecological metagenomes</taxon>
    </lineage>
</organism>
<dbReference type="EMBL" id="UOEZ01000004">
    <property type="protein sequence ID" value="VAW34550.1"/>
    <property type="molecule type" value="Genomic_DNA"/>
</dbReference>
<evidence type="ECO:0000259" key="7">
    <source>
        <dbReference type="Pfam" id="PF07559"/>
    </source>
</evidence>
<dbReference type="InterPro" id="IPR011491">
    <property type="entry name" value="FlgE_D2"/>
</dbReference>
<feature type="domain" description="Flagellar basal-body/hook protein C-terminal" evidence="6">
    <location>
        <begin position="498"/>
        <end position="542"/>
    </location>
</feature>
<dbReference type="NCBIfam" id="TIGR03506">
    <property type="entry name" value="FlgEFG_subfam"/>
    <property type="match status" value="2"/>
</dbReference>
<dbReference type="Pfam" id="PF06429">
    <property type="entry name" value="Flg_bbr_C"/>
    <property type="match status" value="1"/>
</dbReference>
<dbReference type="GO" id="GO:0044780">
    <property type="term" value="P:bacterial-type flagellum assembly"/>
    <property type="evidence" value="ECO:0007669"/>
    <property type="project" value="InterPro"/>
</dbReference>
<keyword evidence="9" id="KW-0966">Cell projection</keyword>
<proteinExistence type="inferred from homology"/>
<dbReference type="InterPro" id="IPR002371">
    <property type="entry name" value="FlgK"/>
</dbReference>